<keyword evidence="6 7" id="KW-0472">Membrane</keyword>
<dbReference type="Gene3D" id="1.20.950.20">
    <property type="entry name" value="Transmembrane di-heme cytochromes, Chain C"/>
    <property type="match status" value="1"/>
</dbReference>
<keyword evidence="10" id="KW-1185">Reference proteome</keyword>
<dbReference type="InterPro" id="IPR036197">
    <property type="entry name" value="NarG-like_sf"/>
</dbReference>
<feature type="transmembrane region" description="Helical" evidence="7">
    <location>
        <begin position="6"/>
        <end position="25"/>
    </location>
</feature>
<evidence type="ECO:0000256" key="5">
    <source>
        <dbReference type="ARBA" id="ARBA00023002"/>
    </source>
</evidence>
<dbReference type="InterPro" id="IPR023234">
    <property type="entry name" value="NarG-like_domain"/>
</dbReference>
<dbReference type="GO" id="GO:0005886">
    <property type="term" value="C:plasma membrane"/>
    <property type="evidence" value="ECO:0007669"/>
    <property type="project" value="UniProtKB-SubCell"/>
</dbReference>
<dbReference type="Proteomes" id="UP000316649">
    <property type="component" value="Unassembled WGS sequence"/>
</dbReference>
<evidence type="ECO:0000313" key="9">
    <source>
        <dbReference type="EMBL" id="TVO75501.1"/>
    </source>
</evidence>
<feature type="domain" description="NarG-like" evidence="8">
    <location>
        <begin position="73"/>
        <end position="209"/>
    </location>
</feature>
<organism evidence="9 10">
    <name type="scientific">Sedimenticola selenatireducens</name>
    <dbReference type="NCBI Taxonomy" id="191960"/>
    <lineage>
        <taxon>Bacteria</taxon>
        <taxon>Pseudomonadati</taxon>
        <taxon>Pseudomonadota</taxon>
        <taxon>Gammaproteobacteria</taxon>
        <taxon>Chromatiales</taxon>
        <taxon>Sedimenticolaceae</taxon>
        <taxon>Sedimenticola</taxon>
    </lineage>
</organism>
<dbReference type="OrthoDB" id="9769404at2"/>
<feature type="transmembrane region" description="Helical" evidence="7">
    <location>
        <begin position="179"/>
        <end position="201"/>
    </location>
</feature>
<evidence type="ECO:0000313" key="10">
    <source>
        <dbReference type="Proteomes" id="UP000316649"/>
    </source>
</evidence>
<accession>A0A557SDS6</accession>
<evidence type="ECO:0000256" key="3">
    <source>
        <dbReference type="ARBA" id="ARBA00022692"/>
    </source>
</evidence>
<feature type="transmembrane region" description="Helical" evidence="7">
    <location>
        <begin position="139"/>
        <end position="159"/>
    </location>
</feature>
<proteinExistence type="predicted"/>
<dbReference type="GO" id="GO:0016491">
    <property type="term" value="F:oxidoreductase activity"/>
    <property type="evidence" value="ECO:0007669"/>
    <property type="project" value="UniProtKB-KW"/>
</dbReference>
<dbReference type="Pfam" id="PF02665">
    <property type="entry name" value="Nitrate_red_gam"/>
    <property type="match status" value="1"/>
</dbReference>
<feature type="transmembrane region" description="Helical" evidence="7">
    <location>
        <begin position="105"/>
        <end position="127"/>
    </location>
</feature>
<keyword evidence="3 7" id="KW-0812">Transmembrane</keyword>
<dbReference type="AlphaFoldDB" id="A0A557SDS6"/>
<keyword evidence="5" id="KW-0560">Oxidoreductase</keyword>
<sequence length="239" mass="27175">MSTVYALLFIVATLVLVIGLARKIVQYAKTPAPLKIATTPAPVTQAGVVMRMFREVVFFESLFKGTKWTWIFAWLFHMALFVVLLRHLRYFTDPVWLPIELIQPFGVYAGFAMLAGLAGLLVRRIFVDRVRYISAPSDYLWLLVLIFIGISGLMMKFVAHTDIVMVKQFFTGLMGFSIGTLPIDFPLVVHLTLVALLMILFPFSKLLHVPGIFFSPSRNQVDNPREKRHLAPWAKAMEE</sequence>
<keyword evidence="4 7" id="KW-1133">Transmembrane helix</keyword>
<name>A0A557SDS6_9GAMM</name>
<evidence type="ECO:0000256" key="2">
    <source>
        <dbReference type="ARBA" id="ARBA00022475"/>
    </source>
</evidence>
<dbReference type="RefSeq" id="WP_144358591.1">
    <property type="nucleotide sequence ID" value="NZ_VMNH01000008.1"/>
</dbReference>
<evidence type="ECO:0000256" key="4">
    <source>
        <dbReference type="ARBA" id="ARBA00022989"/>
    </source>
</evidence>
<dbReference type="SUPFAM" id="SSF103501">
    <property type="entry name" value="Respiratory nitrate reductase 1 gamma chain"/>
    <property type="match status" value="1"/>
</dbReference>
<evidence type="ECO:0000259" key="8">
    <source>
        <dbReference type="Pfam" id="PF02665"/>
    </source>
</evidence>
<evidence type="ECO:0000256" key="6">
    <source>
        <dbReference type="ARBA" id="ARBA00023136"/>
    </source>
</evidence>
<feature type="transmembrane region" description="Helical" evidence="7">
    <location>
        <begin position="68"/>
        <end position="85"/>
    </location>
</feature>
<dbReference type="EMBL" id="VMNH01000008">
    <property type="protein sequence ID" value="TVO75501.1"/>
    <property type="molecule type" value="Genomic_DNA"/>
</dbReference>
<evidence type="ECO:0000256" key="7">
    <source>
        <dbReference type="SAM" id="Phobius"/>
    </source>
</evidence>
<gene>
    <name evidence="9" type="ORF">FHP88_08385</name>
</gene>
<evidence type="ECO:0000256" key="1">
    <source>
        <dbReference type="ARBA" id="ARBA00004651"/>
    </source>
</evidence>
<comment type="subcellular location">
    <subcellularLocation>
        <location evidence="1">Cell membrane</location>
        <topology evidence="1">Multi-pass membrane protein</topology>
    </subcellularLocation>
</comment>
<reference evidence="9 10" key="1">
    <citation type="submission" date="2019-07" db="EMBL/GenBank/DDBJ databases">
        <title>The pathways for chlorine oxyanion respiration interact through the shared metabolite chlorate.</title>
        <authorList>
            <person name="Barnum T.P."/>
            <person name="Cheng Y."/>
            <person name="Hill K.A."/>
            <person name="Lucas L.N."/>
            <person name="Carlson H.K."/>
            <person name="Coates J.D."/>
        </authorList>
    </citation>
    <scope>NUCLEOTIDE SEQUENCE [LARGE SCALE GENOMIC DNA]</scope>
    <source>
        <strain evidence="9 10">BK-1</strain>
    </source>
</reference>
<comment type="caution">
    <text evidence="9">The sequence shown here is derived from an EMBL/GenBank/DDBJ whole genome shotgun (WGS) entry which is preliminary data.</text>
</comment>
<protein>
    <submittedName>
        <fullName evidence="9">Nitrate reductase</fullName>
    </submittedName>
</protein>
<keyword evidence="2" id="KW-1003">Cell membrane</keyword>